<evidence type="ECO:0000256" key="6">
    <source>
        <dbReference type="ARBA" id="ARBA00022741"/>
    </source>
</evidence>
<evidence type="ECO:0000256" key="2">
    <source>
        <dbReference type="ARBA" id="ARBA00007577"/>
    </source>
</evidence>
<dbReference type="InterPro" id="IPR011527">
    <property type="entry name" value="ABC1_TM_dom"/>
</dbReference>
<keyword evidence="7" id="KW-0067">ATP-binding</keyword>
<evidence type="ECO:0000313" key="14">
    <source>
        <dbReference type="Proteomes" id="UP000314294"/>
    </source>
</evidence>
<evidence type="ECO:0000256" key="3">
    <source>
        <dbReference type="ARBA" id="ARBA00022448"/>
    </source>
</evidence>
<dbReference type="GO" id="GO:0005524">
    <property type="term" value="F:ATP binding"/>
    <property type="evidence" value="ECO:0007669"/>
    <property type="project" value="UniProtKB-KW"/>
</dbReference>
<reference evidence="13 14" key="1">
    <citation type="submission" date="2019-03" db="EMBL/GenBank/DDBJ databases">
        <title>First draft genome of Liparis tanakae, snailfish: a comprehensive survey of snailfish specific genes.</title>
        <authorList>
            <person name="Kim W."/>
            <person name="Song I."/>
            <person name="Jeong J.-H."/>
            <person name="Kim D."/>
            <person name="Kim S."/>
            <person name="Ryu S."/>
            <person name="Song J.Y."/>
            <person name="Lee S.K."/>
        </authorList>
    </citation>
    <scope>NUCLEOTIDE SEQUENCE [LARGE SCALE GENOMIC DNA]</scope>
    <source>
        <tissue evidence="13">Muscle</tissue>
    </source>
</reference>
<comment type="similarity">
    <text evidence="2">Belongs to the ABC transporter superfamily. ABCB family. Multidrug resistance exporter (TC 3.A.1.201) subfamily.</text>
</comment>
<dbReference type="Gene3D" id="1.20.1560.10">
    <property type="entry name" value="ABC transporter type 1, transmembrane domain"/>
    <property type="match status" value="1"/>
</dbReference>
<dbReference type="FunFam" id="1.20.1560.10:FF:000018">
    <property type="entry name" value="ATP-binding cassette subfamily B member 11"/>
    <property type="match status" value="1"/>
</dbReference>
<evidence type="ECO:0000313" key="13">
    <source>
        <dbReference type="EMBL" id="TNN75712.1"/>
    </source>
</evidence>
<evidence type="ECO:0000256" key="5">
    <source>
        <dbReference type="ARBA" id="ARBA00022737"/>
    </source>
</evidence>
<keyword evidence="14" id="KW-1185">Reference proteome</keyword>
<feature type="transmembrane region" description="Helical" evidence="11">
    <location>
        <begin position="191"/>
        <end position="209"/>
    </location>
</feature>
<dbReference type="InterPro" id="IPR039421">
    <property type="entry name" value="Type_1_exporter"/>
</dbReference>
<dbReference type="Pfam" id="PF00664">
    <property type="entry name" value="ABC_membrane"/>
    <property type="match status" value="1"/>
</dbReference>
<evidence type="ECO:0000256" key="11">
    <source>
        <dbReference type="SAM" id="Phobius"/>
    </source>
</evidence>
<comment type="subcellular location">
    <subcellularLocation>
        <location evidence="1">Membrane</location>
        <topology evidence="1">Multi-pass membrane protein</topology>
    </subcellularLocation>
</comment>
<keyword evidence="3" id="KW-0813">Transport</keyword>
<comment type="caution">
    <text evidence="13">The sequence shown here is derived from an EMBL/GenBank/DDBJ whole genome shotgun (WGS) entry which is preliminary data.</text>
</comment>
<dbReference type="OrthoDB" id="6500128at2759"/>
<feature type="transmembrane region" description="Helical" evidence="11">
    <location>
        <begin position="54"/>
        <end position="79"/>
    </location>
</feature>
<keyword evidence="8 11" id="KW-1133">Transmembrane helix</keyword>
<feature type="coiled-coil region" evidence="10">
    <location>
        <begin position="3"/>
        <end position="34"/>
    </location>
</feature>
<dbReference type="Proteomes" id="UP000314294">
    <property type="component" value="Unassembled WGS sequence"/>
</dbReference>
<proteinExistence type="inferred from homology"/>
<name>A0A4Z2IEF5_9TELE</name>
<evidence type="ECO:0000256" key="4">
    <source>
        <dbReference type="ARBA" id="ARBA00022692"/>
    </source>
</evidence>
<feature type="domain" description="ABC transmembrane type-1" evidence="12">
    <location>
        <begin position="58"/>
        <end position="305"/>
    </location>
</feature>
<dbReference type="GO" id="GO:0015421">
    <property type="term" value="F:ABC-type oligopeptide transporter activity"/>
    <property type="evidence" value="ECO:0007669"/>
    <property type="project" value="TreeGrafter"/>
</dbReference>
<sequence>MDVKDEKDKLALAKDEQKEYISESNDKKKEKEKKPAVAMVGPVDVFRFAKGLDIVLILAGLFCAIVNGVMLPLMCIVFGDMTDSLVKTAPQQQINSTNVTYVPRNSTLEADMTQYAIYYSILGFVVLVVAYGQVAFWTLSAGRQTKRIRKLFFHCIMQQDIGWFDVTETGELNTRLTDDVYKIQEGIGDKAGKLIQAISTFTAAFIIGFSKGWKLTLVILAVSPALALSAGIFSKLLANFTSKEQAAYAKAGAVASEVISAIRTVFAFSGQEKEIKRYLQVYVYIYNIIKLYLHCTFYTTRQNFM</sequence>
<keyword evidence="10" id="KW-0175">Coiled coil</keyword>
<dbReference type="EMBL" id="SRLO01000100">
    <property type="protein sequence ID" value="TNN75712.1"/>
    <property type="molecule type" value="Genomic_DNA"/>
</dbReference>
<dbReference type="PANTHER" id="PTHR43394:SF27">
    <property type="entry name" value="ATP-DEPENDENT TRANSLOCASE ABCB1-LIKE"/>
    <property type="match status" value="1"/>
</dbReference>
<keyword evidence="9 11" id="KW-0472">Membrane</keyword>
<gene>
    <name evidence="13" type="primary">Abcb1a</name>
    <name evidence="13" type="ORF">EYF80_014075</name>
</gene>
<feature type="transmembrane region" description="Helical" evidence="11">
    <location>
        <begin position="215"/>
        <end position="233"/>
    </location>
</feature>
<keyword evidence="4 11" id="KW-0812">Transmembrane</keyword>
<feature type="transmembrane region" description="Helical" evidence="11">
    <location>
        <begin position="116"/>
        <end position="139"/>
    </location>
</feature>
<evidence type="ECO:0000256" key="1">
    <source>
        <dbReference type="ARBA" id="ARBA00004141"/>
    </source>
</evidence>
<dbReference type="GO" id="GO:0090374">
    <property type="term" value="P:oligopeptide export from mitochondrion"/>
    <property type="evidence" value="ECO:0007669"/>
    <property type="project" value="TreeGrafter"/>
</dbReference>
<dbReference type="SUPFAM" id="SSF90123">
    <property type="entry name" value="ABC transporter transmembrane region"/>
    <property type="match status" value="1"/>
</dbReference>
<organism evidence="13 14">
    <name type="scientific">Liparis tanakae</name>
    <name type="common">Tanaka's snailfish</name>
    <dbReference type="NCBI Taxonomy" id="230148"/>
    <lineage>
        <taxon>Eukaryota</taxon>
        <taxon>Metazoa</taxon>
        <taxon>Chordata</taxon>
        <taxon>Craniata</taxon>
        <taxon>Vertebrata</taxon>
        <taxon>Euteleostomi</taxon>
        <taxon>Actinopterygii</taxon>
        <taxon>Neopterygii</taxon>
        <taxon>Teleostei</taxon>
        <taxon>Neoteleostei</taxon>
        <taxon>Acanthomorphata</taxon>
        <taxon>Eupercaria</taxon>
        <taxon>Perciformes</taxon>
        <taxon>Cottioidei</taxon>
        <taxon>Cottales</taxon>
        <taxon>Liparidae</taxon>
        <taxon>Liparis</taxon>
    </lineage>
</organism>
<evidence type="ECO:0000256" key="8">
    <source>
        <dbReference type="ARBA" id="ARBA00022989"/>
    </source>
</evidence>
<evidence type="ECO:0000256" key="7">
    <source>
        <dbReference type="ARBA" id="ARBA00022840"/>
    </source>
</evidence>
<evidence type="ECO:0000256" key="9">
    <source>
        <dbReference type="ARBA" id="ARBA00023136"/>
    </source>
</evidence>
<dbReference type="PANTHER" id="PTHR43394">
    <property type="entry name" value="ATP-DEPENDENT PERMEASE MDL1, MITOCHONDRIAL"/>
    <property type="match status" value="1"/>
</dbReference>
<dbReference type="InterPro" id="IPR036640">
    <property type="entry name" value="ABC1_TM_sf"/>
</dbReference>
<keyword evidence="5" id="KW-0677">Repeat</keyword>
<dbReference type="PROSITE" id="PS50929">
    <property type="entry name" value="ABC_TM1F"/>
    <property type="match status" value="1"/>
</dbReference>
<evidence type="ECO:0000256" key="10">
    <source>
        <dbReference type="SAM" id="Coils"/>
    </source>
</evidence>
<evidence type="ECO:0000259" key="12">
    <source>
        <dbReference type="PROSITE" id="PS50929"/>
    </source>
</evidence>
<dbReference type="GO" id="GO:0005743">
    <property type="term" value="C:mitochondrial inner membrane"/>
    <property type="evidence" value="ECO:0007669"/>
    <property type="project" value="TreeGrafter"/>
</dbReference>
<accession>A0A4Z2IEF5</accession>
<keyword evidence="6" id="KW-0547">Nucleotide-binding</keyword>
<dbReference type="AlphaFoldDB" id="A0A4Z2IEF5"/>
<protein>
    <submittedName>
        <fullName evidence="13">Multidrug resistance protein 1A</fullName>
    </submittedName>
</protein>